<sequence length="142" mass="15307">MRTIYTILGFIAVMHVVGLLVDAVGKAHLGLTPSESAGSSVPTPSNTAIHDALFACMPAFDPAARGSRETAEVVAVLYSKTLEVRQQTADKSDQKAKMREWTKANLPVHLRPLPDDLKKTVVANLHTLAKSNAMECIAGRTR</sequence>
<reference evidence="1 2" key="1">
    <citation type="submission" date="2017-08" db="EMBL/GenBank/DDBJ databases">
        <authorList>
            <person name="de Groot N.N."/>
        </authorList>
    </citation>
    <scope>NUCLEOTIDE SEQUENCE [LARGE SCALE GENOMIC DNA]</scope>
    <source>
        <strain evidence="1 2">JC85</strain>
    </source>
</reference>
<gene>
    <name evidence="1" type="ORF">SAMN05892877_105201</name>
</gene>
<dbReference type="AlphaFoldDB" id="A0A285U9S3"/>
<keyword evidence="2" id="KW-1185">Reference proteome</keyword>
<dbReference type="EMBL" id="OBQD01000005">
    <property type="protein sequence ID" value="SOC38665.1"/>
    <property type="molecule type" value="Genomic_DNA"/>
</dbReference>
<accession>A0A285U9S3</accession>
<dbReference type="Proteomes" id="UP000219167">
    <property type="component" value="Unassembled WGS sequence"/>
</dbReference>
<protein>
    <submittedName>
        <fullName evidence="1">Uncharacterized protein</fullName>
    </submittedName>
</protein>
<name>A0A285U9S3_9HYPH</name>
<evidence type="ECO:0000313" key="1">
    <source>
        <dbReference type="EMBL" id="SOC38665.1"/>
    </source>
</evidence>
<organism evidence="1 2">
    <name type="scientific">Rhizobium subbaraonis</name>
    <dbReference type="NCBI Taxonomy" id="908946"/>
    <lineage>
        <taxon>Bacteria</taxon>
        <taxon>Pseudomonadati</taxon>
        <taxon>Pseudomonadota</taxon>
        <taxon>Alphaproteobacteria</taxon>
        <taxon>Hyphomicrobiales</taxon>
        <taxon>Rhizobiaceae</taxon>
        <taxon>Rhizobium/Agrobacterium group</taxon>
        <taxon>Rhizobium</taxon>
    </lineage>
</organism>
<proteinExistence type="predicted"/>
<evidence type="ECO:0000313" key="2">
    <source>
        <dbReference type="Proteomes" id="UP000219167"/>
    </source>
</evidence>